<dbReference type="AlphaFoldDB" id="A0A0K9NZ97"/>
<organism evidence="1 2">
    <name type="scientific">Zostera marina</name>
    <name type="common">Eelgrass</name>
    <dbReference type="NCBI Taxonomy" id="29655"/>
    <lineage>
        <taxon>Eukaryota</taxon>
        <taxon>Viridiplantae</taxon>
        <taxon>Streptophyta</taxon>
        <taxon>Embryophyta</taxon>
        <taxon>Tracheophyta</taxon>
        <taxon>Spermatophyta</taxon>
        <taxon>Magnoliopsida</taxon>
        <taxon>Liliopsida</taxon>
        <taxon>Zosteraceae</taxon>
        <taxon>Zostera</taxon>
    </lineage>
</organism>
<dbReference type="PANTHER" id="PTHR44067:SF9">
    <property type="entry name" value="F22F7.17 PROTEIN"/>
    <property type="match status" value="1"/>
</dbReference>
<comment type="caution">
    <text evidence="1">The sequence shown here is derived from an EMBL/GenBank/DDBJ whole genome shotgun (WGS) entry which is preliminary data.</text>
</comment>
<gene>
    <name evidence="1" type="ORF">ZOSMA_539G00010</name>
</gene>
<dbReference type="EMBL" id="LFYR01001507">
    <property type="protein sequence ID" value="KMZ61317.1"/>
    <property type="molecule type" value="Genomic_DNA"/>
</dbReference>
<proteinExistence type="predicted"/>
<evidence type="ECO:0000313" key="2">
    <source>
        <dbReference type="Proteomes" id="UP000036987"/>
    </source>
</evidence>
<evidence type="ECO:0000313" key="1">
    <source>
        <dbReference type="EMBL" id="KMZ61317.1"/>
    </source>
</evidence>
<dbReference type="OrthoDB" id="2013992at2759"/>
<accession>A0A0K9NZ97</accession>
<dbReference type="InterPro" id="IPR053223">
    <property type="entry name" value="Prob_Methyltransferase"/>
</dbReference>
<dbReference type="PANTHER" id="PTHR44067">
    <property type="entry name" value="S-ADENOSYL-L-METHIONINE-DEPENDENT METHYLTRANSFERASE SUPERFAMILY PROTEIN-RELATED"/>
    <property type="match status" value="1"/>
</dbReference>
<keyword evidence="2" id="KW-1185">Reference proteome</keyword>
<name>A0A0K9NZ97_ZOSMR</name>
<sequence>MCRDREFVWEQESGSTLQGEVLAKAQQLLLDPQEREYLLNQIKSAKVFDWDRVLRLGGLLWIDMFFCDKKEINAFMYLFLQFSYRKHKWVLTPKSKDQIYLLTLLEKTPRSL</sequence>
<protein>
    <submittedName>
        <fullName evidence="1">Uncharacterized protein</fullName>
    </submittedName>
</protein>
<reference evidence="2" key="1">
    <citation type="journal article" date="2016" name="Nature">
        <title>The genome of the seagrass Zostera marina reveals angiosperm adaptation to the sea.</title>
        <authorList>
            <person name="Olsen J.L."/>
            <person name="Rouze P."/>
            <person name="Verhelst B."/>
            <person name="Lin Y.-C."/>
            <person name="Bayer T."/>
            <person name="Collen J."/>
            <person name="Dattolo E."/>
            <person name="De Paoli E."/>
            <person name="Dittami S."/>
            <person name="Maumus F."/>
            <person name="Michel G."/>
            <person name="Kersting A."/>
            <person name="Lauritano C."/>
            <person name="Lohaus R."/>
            <person name="Toepel M."/>
            <person name="Tonon T."/>
            <person name="Vanneste K."/>
            <person name="Amirebrahimi M."/>
            <person name="Brakel J."/>
            <person name="Bostroem C."/>
            <person name="Chovatia M."/>
            <person name="Grimwood J."/>
            <person name="Jenkins J.W."/>
            <person name="Jueterbock A."/>
            <person name="Mraz A."/>
            <person name="Stam W.T."/>
            <person name="Tice H."/>
            <person name="Bornberg-Bauer E."/>
            <person name="Green P.J."/>
            <person name="Pearson G.A."/>
            <person name="Procaccini G."/>
            <person name="Duarte C.M."/>
            <person name="Schmutz J."/>
            <person name="Reusch T.B.H."/>
            <person name="Van de Peer Y."/>
        </authorList>
    </citation>
    <scope>NUCLEOTIDE SEQUENCE [LARGE SCALE GENOMIC DNA]</scope>
    <source>
        <strain evidence="2">cv. Finnish</strain>
    </source>
</reference>
<dbReference type="Proteomes" id="UP000036987">
    <property type="component" value="Unassembled WGS sequence"/>
</dbReference>